<dbReference type="InterPro" id="IPR055370">
    <property type="entry name" value="Lsr2_DNA-bd"/>
</dbReference>
<reference evidence="6" key="1">
    <citation type="journal article" date="2019" name="Int. J. Syst. Evol. Microbiol.">
        <title>The Global Catalogue of Microorganisms (GCM) 10K type strain sequencing project: providing services to taxonomists for standard genome sequencing and annotation.</title>
        <authorList>
            <consortium name="The Broad Institute Genomics Platform"/>
            <consortium name="The Broad Institute Genome Sequencing Center for Infectious Disease"/>
            <person name="Wu L."/>
            <person name="Ma J."/>
        </authorList>
    </citation>
    <scope>NUCLEOTIDE SEQUENCE [LARGE SCALE GENOMIC DNA]</scope>
    <source>
        <strain evidence="6">JCM 17316</strain>
    </source>
</reference>
<protein>
    <recommendedName>
        <fullName evidence="7">Lsr2 family protein</fullName>
    </recommendedName>
</protein>
<dbReference type="InterPro" id="IPR024412">
    <property type="entry name" value="Lsr2_dim_dom"/>
</dbReference>
<name>A0ABP7Z7C8_9ACTN</name>
<feature type="region of interest" description="Disordered" evidence="2">
    <location>
        <begin position="117"/>
        <end position="164"/>
    </location>
</feature>
<evidence type="ECO:0000256" key="1">
    <source>
        <dbReference type="ARBA" id="ARBA00023125"/>
    </source>
</evidence>
<evidence type="ECO:0000313" key="5">
    <source>
        <dbReference type="EMBL" id="GAA4148706.1"/>
    </source>
</evidence>
<accession>A0ABP7Z7C8</accession>
<evidence type="ECO:0000256" key="2">
    <source>
        <dbReference type="SAM" id="MobiDB-lite"/>
    </source>
</evidence>
<dbReference type="Pfam" id="PF11774">
    <property type="entry name" value="Lsr2"/>
    <property type="match status" value="1"/>
</dbReference>
<keyword evidence="1" id="KW-0238">DNA-binding</keyword>
<dbReference type="Proteomes" id="UP001500266">
    <property type="component" value="Unassembled WGS sequence"/>
</dbReference>
<dbReference type="EMBL" id="BAABDO010000074">
    <property type="protein sequence ID" value="GAA4148706.1"/>
    <property type="molecule type" value="Genomic_DNA"/>
</dbReference>
<feature type="domain" description="Lsr2 DNA-binding" evidence="4">
    <location>
        <begin position="80"/>
        <end position="113"/>
    </location>
</feature>
<dbReference type="Gene3D" id="3.30.60.230">
    <property type="entry name" value="Lsr2, dimerization domain"/>
    <property type="match status" value="1"/>
</dbReference>
<feature type="domain" description="Lsr2 dimerization" evidence="3">
    <location>
        <begin position="1"/>
        <end position="57"/>
    </location>
</feature>
<feature type="compositionally biased region" description="Basic and acidic residues" evidence="2">
    <location>
        <begin position="125"/>
        <end position="136"/>
    </location>
</feature>
<evidence type="ECO:0000259" key="3">
    <source>
        <dbReference type="Pfam" id="PF11774"/>
    </source>
</evidence>
<dbReference type="Pfam" id="PF23359">
    <property type="entry name" value="Lsr2_DNA-bd"/>
    <property type="match status" value="1"/>
</dbReference>
<evidence type="ECO:0008006" key="7">
    <source>
        <dbReference type="Google" id="ProtNLM"/>
    </source>
</evidence>
<proteinExistence type="predicted"/>
<organism evidence="5 6">
    <name type="scientific">Actinomadura keratinilytica</name>
    <dbReference type="NCBI Taxonomy" id="547461"/>
    <lineage>
        <taxon>Bacteria</taxon>
        <taxon>Bacillati</taxon>
        <taxon>Actinomycetota</taxon>
        <taxon>Actinomycetes</taxon>
        <taxon>Streptosporangiales</taxon>
        <taxon>Thermomonosporaceae</taxon>
        <taxon>Actinomadura</taxon>
    </lineage>
</organism>
<evidence type="ECO:0000259" key="4">
    <source>
        <dbReference type="Pfam" id="PF23359"/>
    </source>
</evidence>
<dbReference type="Gene3D" id="4.10.320.10">
    <property type="entry name" value="E3-binding domain"/>
    <property type="match status" value="1"/>
</dbReference>
<gene>
    <name evidence="5" type="ORF">GCM10022416_43320</name>
</gene>
<dbReference type="InterPro" id="IPR036625">
    <property type="entry name" value="E3-bd_dom_sf"/>
</dbReference>
<evidence type="ECO:0000313" key="6">
    <source>
        <dbReference type="Proteomes" id="UP001500266"/>
    </source>
</evidence>
<sequence>MATKVVMVDDIDGYDGEDVAKRDFEVAGAKFTIDLGDANHKRLQEALDALTPFLEKAAVVKAAGRSRKSTADTSPKLRGYTNTDVREWAKEQGIEVSVRGKIADEVYEQFIAAHPDAAPDGAAADEAKADGAKAEEAAAGEGKAGEAKPEAAEAAQPEEAKAEG</sequence>
<comment type="caution">
    <text evidence="5">The sequence shown here is derived from an EMBL/GenBank/DDBJ whole genome shotgun (WGS) entry which is preliminary data.</text>
</comment>
<dbReference type="RefSeq" id="WP_345023316.1">
    <property type="nucleotide sequence ID" value="NZ_BAABDO010000074.1"/>
</dbReference>
<dbReference type="InterPro" id="IPR042261">
    <property type="entry name" value="Lsr2-like_dimerization"/>
</dbReference>
<keyword evidence="6" id="KW-1185">Reference proteome</keyword>